<dbReference type="GeneID" id="107004576"/>
<evidence type="ECO:0000313" key="3">
    <source>
        <dbReference type="RefSeq" id="XP_027768886.1"/>
    </source>
</evidence>
<dbReference type="PANTHER" id="PTHR46890:SF28">
    <property type="entry name" value="REVERSE TRANSCRIPTASE DOMAIN-CONTAINING PROTEIN"/>
    <property type="match status" value="1"/>
</dbReference>
<reference evidence="2 3" key="2">
    <citation type="submission" date="2025-05" db="UniProtKB">
        <authorList>
            <consortium name="RefSeq"/>
        </authorList>
    </citation>
    <scope>IDENTIFICATION</scope>
</reference>
<protein>
    <submittedName>
        <fullName evidence="2 3">Uncharacterized protein LOC107004576</fullName>
    </submittedName>
</protein>
<dbReference type="Proteomes" id="UP000694930">
    <property type="component" value="Chromosome 11"/>
</dbReference>
<keyword evidence="1" id="KW-1185">Reference proteome</keyword>
<dbReference type="PANTHER" id="PTHR46890">
    <property type="entry name" value="NON-LTR RETROLELEMENT REVERSE TRANSCRIPTASE-LIKE PROTEIN-RELATED"/>
    <property type="match status" value="1"/>
</dbReference>
<dbReference type="InterPro" id="IPR052343">
    <property type="entry name" value="Retrotransposon-Effector_Assoc"/>
</dbReference>
<organism evidence="1 2">
    <name type="scientific">Solanum pennellii</name>
    <name type="common">Tomato</name>
    <name type="synonym">Lycopersicon pennellii</name>
    <dbReference type="NCBI Taxonomy" id="28526"/>
    <lineage>
        <taxon>Eukaryota</taxon>
        <taxon>Viridiplantae</taxon>
        <taxon>Streptophyta</taxon>
        <taxon>Embryophyta</taxon>
        <taxon>Tracheophyta</taxon>
        <taxon>Spermatophyta</taxon>
        <taxon>Magnoliopsida</taxon>
        <taxon>eudicotyledons</taxon>
        <taxon>Gunneridae</taxon>
        <taxon>Pentapetalae</taxon>
        <taxon>asterids</taxon>
        <taxon>lamiids</taxon>
        <taxon>Solanales</taxon>
        <taxon>Solanaceae</taxon>
        <taxon>Solanoideae</taxon>
        <taxon>Solaneae</taxon>
        <taxon>Solanum</taxon>
        <taxon>Solanum subgen. Lycopersicon</taxon>
    </lineage>
</organism>
<reference evidence="1" key="1">
    <citation type="journal article" date="2014" name="Nat. Genet.">
        <title>The genome of the stress-tolerant wild tomato species Solanum pennellii.</title>
        <authorList>
            <person name="Bolger A."/>
            <person name="Scossa F."/>
            <person name="Bolger M.E."/>
            <person name="Lanz C."/>
            <person name="Maumus F."/>
            <person name="Tohge T."/>
            <person name="Quesneville H."/>
            <person name="Alseekh S."/>
            <person name="Sorensen I."/>
            <person name="Lichtenstein G."/>
            <person name="Fich E.A."/>
            <person name="Conte M."/>
            <person name="Keller H."/>
            <person name="Schneeberger K."/>
            <person name="Schwacke R."/>
            <person name="Ofner I."/>
            <person name="Vrebalov J."/>
            <person name="Xu Y."/>
            <person name="Osorio S."/>
            <person name="Aflitos S.A."/>
            <person name="Schijlen E."/>
            <person name="Jimenez-Gomez J.M."/>
            <person name="Ryngajllo M."/>
            <person name="Kimura S."/>
            <person name="Kumar R."/>
            <person name="Koenig D."/>
            <person name="Headland L.R."/>
            <person name="Maloof J.N."/>
            <person name="Sinha N."/>
            <person name="van Ham R.C."/>
            <person name="Lankhorst R.K."/>
            <person name="Mao L."/>
            <person name="Vogel A."/>
            <person name="Arsova B."/>
            <person name="Panstruga R."/>
            <person name="Fei Z."/>
            <person name="Rose J.K."/>
            <person name="Zamir D."/>
            <person name="Carrari F."/>
            <person name="Giovannoni J.J."/>
            <person name="Weigel D."/>
            <person name="Usadel B."/>
            <person name="Fernie A.R."/>
        </authorList>
    </citation>
    <scope>NUCLEOTIDE SEQUENCE [LARGE SCALE GENOMIC DNA]</scope>
</reference>
<dbReference type="RefSeq" id="XP_015058305.1">
    <property type="nucleotide sequence ID" value="XM_015202819.2"/>
</dbReference>
<dbReference type="RefSeq" id="XP_027768886.1">
    <property type="nucleotide sequence ID" value="XM_027913085.1"/>
</dbReference>
<accession>A0ABM1FKP3</accession>
<sequence length="367" mass="42541">MVNDFWLEKMPQTTITHLSSTGSDHCPLFMKMVSTTIDHTKYFRFLNCWVDNPHLMETVETCWEKEVVGTGMLKFQKKMIRLSNTLSVLSKREFGDIFQMLRMYEEQVHKAEENYINNQSDSNTSILHVINAKYIKFLKLEDTILKQKTQLQWFKEGDTNYKYFHLVIRGRRRKFFIHKVSNENGDWIQGDDNIAQVACEHFKGIFTGEEKLINEHTLECIPRVINQDQNAQLTIEPSMDEPKEVVLSMNPNSAASPDGMNGYFFQKCLHIIKNDLMGVVQAFFSGQMIPKYFSHSCIVLLPKVNNPNKLTEYRPISLSNFTNKIIFKLMSNILRPILPDLISTNESGIVKGRSVSDNVMLAQEIIH</sequence>
<name>A0ABM1FKP3_SOLPN</name>
<proteinExistence type="predicted"/>
<gene>
    <name evidence="2 3" type="primary">LOC107004576</name>
</gene>
<evidence type="ECO:0000313" key="1">
    <source>
        <dbReference type="Proteomes" id="UP000694930"/>
    </source>
</evidence>
<evidence type="ECO:0000313" key="2">
    <source>
        <dbReference type="RefSeq" id="XP_015058305.1"/>
    </source>
</evidence>